<proteinExistence type="predicted"/>
<dbReference type="PANTHER" id="PTHR23272:SF192">
    <property type="entry name" value="ZINC FINGER BED DOMAIN-CONTAINING PROTEIN DAYSLEEPER-LIKE"/>
    <property type="match status" value="1"/>
</dbReference>
<dbReference type="EMBL" id="JACMSC010000019">
    <property type="protein sequence ID" value="KAG6473176.1"/>
    <property type="molecule type" value="Genomic_DNA"/>
</dbReference>
<dbReference type="InterPro" id="IPR003851">
    <property type="entry name" value="Znf_Dof"/>
</dbReference>
<dbReference type="Proteomes" id="UP000734854">
    <property type="component" value="Unassembled WGS sequence"/>
</dbReference>
<evidence type="ECO:0000313" key="4">
    <source>
        <dbReference type="EMBL" id="KAG6473176.1"/>
    </source>
</evidence>
<feature type="region of interest" description="Disordered" evidence="1">
    <location>
        <begin position="145"/>
        <end position="176"/>
    </location>
</feature>
<gene>
    <name evidence="4" type="ORF">ZIOFF_067088</name>
</gene>
<comment type="caution">
    <text evidence="4">The sequence shown here is derived from an EMBL/GenBank/DDBJ whole genome shotgun (WGS) entry which is preliminary data.</text>
</comment>
<dbReference type="GO" id="GO:0046983">
    <property type="term" value="F:protein dimerization activity"/>
    <property type="evidence" value="ECO:0007669"/>
    <property type="project" value="InterPro"/>
</dbReference>
<dbReference type="GO" id="GO:0006355">
    <property type="term" value="P:regulation of DNA-templated transcription"/>
    <property type="evidence" value="ECO:0007669"/>
    <property type="project" value="InterPro"/>
</dbReference>
<dbReference type="AlphaFoldDB" id="A0A8J5EVD7"/>
<accession>A0A8J5EVD7</accession>
<dbReference type="Pfam" id="PF05699">
    <property type="entry name" value="Dimer_Tnp_hAT"/>
    <property type="match status" value="1"/>
</dbReference>
<evidence type="ECO:0000259" key="3">
    <source>
        <dbReference type="Pfam" id="PF05699"/>
    </source>
</evidence>
<dbReference type="InterPro" id="IPR012337">
    <property type="entry name" value="RNaseH-like_sf"/>
</dbReference>
<protein>
    <submittedName>
        <fullName evidence="4">Uncharacterized protein</fullName>
    </submittedName>
</protein>
<organism evidence="4 5">
    <name type="scientific">Zingiber officinale</name>
    <name type="common">Ginger</name>
    <name type="synonym">Amomum zingiber</name>
    <dbReference type="NCBI Taxonomy" id="94328"/>
    <lineage>
        <taxon>Eukaryota</taxon>
        <taxon>Viridiplantae</taxon>
        <taxon>Streptophyta</taxon>
        <taxon>Embryophyta</taxon>
        <taxon>Tracheophyta</taxon>
        <taxon>Spermatophyta</taxon>
        <taxon>Magnoliopsida</taxon>
        <taxon>Liliopsida</taxon>
        <taxon>Zingiberales</taxon>
        <taxon>Zingiberaceae</taxon>
        <taxon>Zingiber</taxon>
    </lineage>
</organism>
<name>A0A8J5EVD7_ZINOF</name>
<keyword evidence="5" id="KW-1185">Reference proteome</keyword>
<dbReference type="Pfam" id="PF02701">
    <property type="entry name" value="Zn_ribbon_Dof"/>
    <property type="match status" value="1"/>
</dbReference>
<dbReference type="SUPFAM" id="SSF53098">
    <property type="entry name" value="Ribonuclease H-like"/>
    <property type="match status" value="1"/>
</dbReference>
<sequence length="337" mass="37329">MLIELDEFEDFEFAVDAQKSQLEIYLDEPRSKRTSSINVLEFWRSQQFRYPELAKLARDVLVVPISTVASKSAFSLGGRILDQYRSSMSPQVVKALICSRDWPFGENDISPVKLEDVTQDIMALDLNKGEPRYYCRTCKRHWTRGGTLRNVPEGGGSSKKSHRKNRNLSPSSSSVAADAMKLPAQPPMPHAAPAVAAAAGIGASLPPLPSYFYGGGGGNEFPAFQIPRGGVAPPGLNPLDGISMQRLVQQPRLSLALRHQNLLVLQQLQQQSNAAEQNQIRHQSNASMAELVFNRLVLDLNWAATVVYLLSAMKNWASPKAEETKLHAAHNNWERSK</sequence>
<feature type="domain" description="Dof-type" evidence="2">
    <location>
        <begin position="128"/>
        <end position="162"/>
    </location>
</feature>
<dbReference type="InterPro" id="IPR008906">
    <property type="entry name" value="HATC_C_dom"/>
</dbReference>
<evidence type="ECO:0000313" key="5">
    <source>
        <dbReference type="Proteomes" id="UP000734854"/>
    </source>
</evidence>
<reference evidence="4 5" key="1">
    <citation type="submission" date="2020-08" db="EMBL/GenBank/DDBJ databases">
        <title>Plant Genome Project.</title>
        <authorList>
            <person name="Zhang R.-G."/>
        </authorList>
    </citation>
    <scope>NUCLEOTIDE SEQUENCE [LARGE SCALE GENOMIC DNA]</scope>
    <source>
        <tissue evidence="4">Rhizome</tissue>
    </source>
</reference>
<dbReference type="PANTHER" id="PTHR23272">
    <property type="entry name" value="BED FINGER-RELATED"/>
    <property type="match status" value="1"/>
</dbReference>
<evidence type="ECO:0000256" key="1">
    <source>
        <dbReference type="SAM" id="MobiDB-lite"/>
    </source>
</evidence>
<dbReference type="GO" id="GO:0003677">
    <property type="term" value="F:DNA binding"/>
    <property type="evidence" value="ECO:0007669"/>
    <property type="project" value="InterPro"/>
</dbReference>
<evidence type="ECO:0000259" key="2">
    <source>
        <dbReference type="Pfam" id="PF02701"/>
    </source>
</evidence>
<feature type="domain" description="HAT C-terminal dimerisation" evidence="3">
    <location>
        <begin position="22"/>
        <end position="102"/>
    </location>
</feature>